<keyword evidence="1" id="KW-0812">Transmembrane</keyword>
<comment type="caution">
    <text evidence="3">The sequence shown here is derived from an EMBL/GenBank/DDBJ whole genome shotgun (WGS) entry which is preliminary data.</text>
</comment>
<evidence type="ECO:0000256" key="1">
    <source>
        <dbReference type="SAM" id="Phobius"/>
    </source>
</evidence>
<dbReference type="Proteomes" id="UP000289340">
    <property type="component" value="Chromosome 2"/>
</dbReference>
<protein>
    <submittedName>
        <fullName evidence="3">Uncharacterized protein</fullName>
    </submittedName>
</protein>
<evidence type="ECO:0000313" key="4">
    <source>
        <dbReference type="Proteomes" id="UP000289340"/>
    </source>
</evidence>
<feature type="chain" id="PRO_5019037586" evidence="2">
    <location>
        <begin position="17"/>
        <end position="71"/>
    </location>
</feature>
<reference evidence="3 4" key="1">
    <citation type="submission" date="2018-09" db="EMBL/GenBank/DDBJ databases">
        <title>A high-quality reference genome of wild soybean provides a powerful tool to mine soybean genomes.</title>
        <authorList>
            <person name="Xie M."/>
            <person name="Chung C.Y.L."/>
            <person name="Li M.-W."/>
            <person name="Wong F.-L."/>
            <person name="Chan T.-F."/>
            <person name="Lam H.-M."/>
        </authorList>
    </citation>
    <scope>NUCLEOTIDE SEQUENCE [LARGE SCALE GENOMIC DNA]</scope>
    <source>
        <strain evidence="4">cv. W05</strain>
        <tissue evidence="3">Hypocotyl of etiolated seedlings</tissue>
    </source>
</reference>
<sequence>MHVLYMFFFFFCRAWLMEYGCRESMGESVKLRRDSTMILMMFIAITLLFSMKQNIKILMVMMMRRRRRIPT</sequence>
<keyword evidence="2" id="KW-0732">Signal</keyword>
<keyword evidence="4" id="KW-1185">Reference proteome</keyword>
<dbReference type="AlphaFoldDB" id="A0A445LT01"/>
<proteinExistence type="predicted"/>
<accession>A0A445LT01</accession>
<dbReference type="EMBL" id="QZWG01000002">
    <property type="protein sequence ID" value="RZC26345.1"/>
    <property type="molecule type" value="Genomic_DNA"/>
</dbReference>
<evidence type="ECO:0000313" key="3">
    <source>
        <dbReference type="EMBL" id="RZC26345.1"/>
    </source>
</evidence>
<feature type="transmembrane region" description="Helical" evidence="1">
    <location>
        <begin position="38"/>
        <end position="59"/>
    </location>
</feature>
<keyword evidence="1" id="KW-1133">Transmembrane helix</keyword>
<evidence type="ECO:0000256" key="2">
    <source>
        <dbReference type="SAM" id="SignalP"/>
    </source>
</evidence>
<organism evidence="3 4">
    <name type="scientific">Glycine soja</name>
    <name type="common">Wild soybean</name>
    <dbReference type="NCBI Taxonomy" id="3848"/>
    <lineage>
        <taxon>Eukaryota</taxon>
        <taxon>Viridiplantae</taxon>
        <taxon>Streptophyta</taxon>
        <taxon>Embryophyta</taxon>
        <taxon>Tracheophyta</taxon>
        <taxon>Spermatophyta</taxon>
        <taxon>Magnoliopsida</taxon>
        <taxon>eudicotyledons</taxon>
        <taxon>Gunneridae</taxon>
        <taxon>Pentapetalae</taxon>
        <taxon>rosids</taxon>
        <taxon>fabids</taxon>
        <taxon>Fabales</taxon>
        <taxon>Fabaceae</taxon>
        <taxon>Papilionoideae</taxon>
        <taxon>50 kb inversion clade</taxon>
        <taxon>NPAAA clade</taxon>
        <taxon>indigoferoid/millettioid clade</taxon>
        <taxon>Phaseoleae</taxon>
        <taxon>Glycine</taxon>
        <taxon>Glycine subgen. Soja</taxon>
    </lineage>
</organism>
<gene>
    <name evidence="3" type="ORF">D0Y65_004823</name>
</gene>
<keyword evidence="1" id="KW-0472">Membrane</keyword>
<feature type="signal peptide" evidence="2">
    <location>
        <begin position="1"/>
        <end position="16"/>
    </location>
</feature>
<name>A0A445LT01_GLYSO</name>
<dbReference type="SMR" id="A0A445LT01"/>